<reference evidence="1 2" key="1">
    <citation type="submission" date="2019-03" db="EMBL/GenBank/DDBJ databases">
        <title>First draft genome of Liparis tanakae, snailfish: a comprehensive survey of snailfish specific genes.</title>
        <authorList>
            <person name="Kim W."/>
            <person name="Song I."/>
            <person name="Jeong J.-H."/>
            <person name="Kim D."/>
            <person name="Kim S."/>
            <person name="Ryu S."/>
            <person name="Song J.Y."/>
            <person name="Lee S.K."/>
        </authorList>
    </citation>
    <scope>NUCLEOTIDE SEQUENCE [LARGE SCALE GENOMIC DNA]</scope>
    <source>
        <tissue evidence="1">Muscle</tissue>
    </source>
</reference>
<dbReference type="AlphaFoldDB" id="A0A4Z2IJV9"/>
<comment type="caution">
    <text evidence="1">The sequence shown here is derived from an EMBL/GenBank/DDBJ whole genome shotgun (WGS) entry which is preliminary data.</text>
</comment>
<sequence>MTVVAVLDRPYVGFPSMSVAWTIRVYWKWNVVLWKHHHSVPIGLLDYSSGGLVTDSWPEIGLMMKMLVGGWSAPGPVTLYRSNRSSGNCPREFSGTLTGGMTQSLFTRLRVPSPLTTTLRHGNKISGTR</sequence>
<gene>
    <name evidence="1" type="ORF">EYF80_012257</name>
</gene>
<protein>
    <submittedName>
        <fullName evidence="1">Uncharacterized protein</fullName>
    </submittedName>
</protein>
<organism evidence="1 2">
    <name type="scientific">Liparis tanakae</name>
    <name type="common">Tanaka's snailfish</name>
    <dbReference type="NCBI Taxonomy" id="230148"/>
    <lineage>
        <taxon>Eukaryota</taxon>
        <taxon>Metazoa</taxon>
        <taxon>Chordata</taxon>
        <taxon>Craniata</taxon>
        <taxon>Vertebrata</taxon>
        <taxon>Euteleostomi</taxon>
        <taxon>Actinopterygii</taxon>
        <taxon>Neopterygii</taxon>
        <taxon>Teleostei</taxon>
        <taxon>Neoteleostei</taxon>
        <taxon>Acanthomorphata</taxon>
        <taxon>Eupercaria</taxon>
        <taxon>Perciformes</taxon>
        <taxon>Cottioidei</taxon>
        <taxon>Cottales</taxon>
        <taxon>Liparidae</taxon>
        <taxon>Liparis</taxon>
    </lineage>
</organism>
<keyword evidence="2" id="KW-1185">Reference proteome</keyword>
<evidence type="ECO:0000313" key="1">
    <source>
        <dbReference type="EMBL" id="TNN77443.1"/>
    </source>
</evidence>
<dbReference type="Proteomes" id="UP000314294">
    <property type="component" value="Unassembled WGS sequence"/>
</dbReference>
<accession>A0A4Z2IJV9</accession>
<dbReference type="EMBL" id="SRLO01000082">
    <property type="protein sequence ID" value="TNN77443.1"/>
    <property type="molecule type" value="Genomic_DNA"/>
</dbReference>
<evidence type="ECO:0000313" key="2">
    <source>
        <dbReference type="Proteomes" id="UP000314294"/>
    </source>
</evidence>
<proteinExistence type="predicted"/>
<name>A0A4Z2IJV9_9TELE</name>